<dbReference type="STRING" id="1391654.AKJ09_11426"/>
<feature type="compositionally biased region" description="Basic and acidic residues" evidence="1">
    <location>
        <begin position="94"/>
        <end position="108"/>
    </location>
</feature>
<sequence length="313" mass="33715">MKRQRPMLLEWVAPPECPSERDVVTHVTAIAGELAASQPLHVVASVSRTRGLGWRLELRVGNQVDAPRVFESDDCKKLADTTALIVALDLQSRASERSETKERNEETQAGRPPPPAREVPKPPPEEREARVYVVPASGHSSRAVRERLHAGIGADVAVDAGTLPSLAWGVGAFGFLGYRALHAELSATLWPHVAASADIPMGGGANVVLRTVALRGCWTALPRLDACARLEAGRVHTTGFGIRKPATGEGWWLAPLLGITLRPVDWSGLRPRVTAELGVPALTTDVVIEGVGRVYTPWPVFVRLSLGVETSLF</sequence>
<organism evidence="2 3">
    <name type="scientific">Labilithrix luteola</name>
    <dbReference type="NCBI Taxonomy" id="1391654"/>
    <lineage>
        <taxon>Bacteria</taxon>
        <taxon>Pseudomonadati</taxon>
        <taxon>Myxococcota</taxon>
        <taxon>Polyangia</taxon>
        <taxon>Polyangiales</taxon>
        <taxon>Labilitrichaceae</taxon>
        <taxon>Labilithrix</taxon>
    </lineage>
</organism>
<feature type="region of interest" description="Disordered" evidence="1">
    <location>
        <begin position="94"/>
        <end position="128"/>
    </location>
</feature>
<proteinExistence type="predicted"/>
<dbReference type="AlphaFoldDB" id="A0A0K1QGC1"/>
<name>A0A0K1QGC1_9BACT</name>
<dbReference type="KEGG" id="llu:AKJ09_11426"/>
<keyword evidence="3" id="KW-1185">Reference proteome</keyword>
<dbReference type="Proteomes" id="UP000064967">
    <property type="component" value="Chromosome"/>
</dbReference>
<gene>
    <name evidence="2" type="ORF">AKJ09_11426</name>
</gene>
<protein>
    <submittedName>
        <fullName evidence="2">Uncharacterized protein</fullName>
    </submittedName>
</protein>
<feature type="compositionally biased region" description="Basic and acidic residues" evidence="1">
    <location>
        <begin position="118"/>
        <end position="128"/>
    </location>
</feature>
<evidence type="ECO:0000256" key="1">
    <source>
        <dbReference type="SAM" id="MobiDB-lite"/>
    </source>
</evidence>
<reference evidence="2 3" key="1">
    <citation type="submission" date="2015-08" db="EMBL/GenBank/DDBJ databases">
        <authorList>
            <person name="Babu N.S."/>
            <person name="Beckwith C.J."/>
            <person name="Beseler K.G."/>
            <person name="Brison A."/>
            <person name="Carone J.V."/>
            <person name="Caskin T.P."/>
            <person name="Diamond M."/>
            <person name="Durham M.E."/>
            <person name="Foxe J.M."/>
            <person name="Go M."/>
            <person name="Henderson B.A."/>
            <person name="Jones I.B."/>
            <person name="McGettigan J.A."/>
            <person name="Micheletti S.J."/>
            <person name="Nasrallah M.E."/>
            <person name="Ortiz D."/>
            <person name="Piller C.R."/>
            <person name="Privatt S.R."/>
            <person name="Schneider S.L."/>
            <person name="Sharp S."/>
            <person name="Smith T.C."/>
            <person name="Stanton J.D."/>
            <person name="Ullery H.E."/>
            <person name="Wilson R.J."/>
            <person name="Serrano M.G."/>
            <person name="Buck G."/>
            <person name="Lee V."/>
            <person name="Wang Y."/>
            <person name="Carvalho R."/>
            <person name="Voegtly L."/>
            <person name="Shi R."/>
            <person name="Duckworth R."/>
            <person name="Johnson A."/>
            <person name="Loviza R."/>
            <person name="Walstead R."/>
            <person name="Shah Z."/>
            <person name="Kiflezghi M."/>
            <person name="Wade K."/>
            <person name="Ball S.L."/>
            <person name="Bradley K.W."/>
            <person name="Asai D.J."/>
            <person name="Bowman C.A."/>
            <person name="Russell D.A."/>
            <person name="Pope W.H."/>
            <person name="Jacobs-Sera D."/>
            <person name="Hendrix R.W."/>
            <person name="Hatfull G.F."/>
        </authorList>
    </citation>
    <scope>NUCLEOTIDE SEQUENCE [LARGE SCALE GENOMIC DNA]</scope>
    <source>
        <strain evidence="2 3">DSM 27648</strain>
    </source>
</reference>
<dbReference type="RefSeq" id="WP_146655328.1">
    <property type="nucleotide sequence ID" value="NZ_CP012333.1"/>
</dbReference>
<accession>A0A0K1QGC1</accession>
<dbReference type="EMBL" id="CP012333">
    <property type="protein sequence ID" value="AKV04763.1"/>
    <property type="molecule type" value="Genomic_DNA"/>
</dbReference>
<evidence type="ECO:0000313" key="3">
    <source>
        <dbReference type="Proteomes" id="UP000064967"/>
    </source>
</evidence>
<evidence type="ECO:0000313" key="2">
    <source>
        <dbReference type="EMBL" id="AKV04763.1"/>
    </source>
</evidence>